<dbReference type="EMBL" id="CP007586">
    <property type="protein sequence ID" value="AHY15093.1"/>
    <property type="molecule type" value="Genomic_DNA"/>
</dbReference>
<evidence type="ECO:0000256" key="5">
    <source>
        <dbReference type="ARBA" id="ARBA00022683"/>
    </source>
</evidence>
<name>A0A1J0MX19_STRIN</name>
<keyword evidence="2" id="KW-0813">Transport</keyword>
<reference evidence="10 12" key="1">
    <citation type="journal article" date="2014" name="Genome Announc.">
        <title>Complete Genome Sequence of a Virulent Strain, Streptococcus iniae ISET0901, Isolated from Diseased Tilapia.</title>
        <authorList>
            <person name="Pridgeon J.W."/>
            <person name="Zhang D."/>
            <person name="Zhang L."/>
        </authorList>
    </citation>
    <scope>NUCLEOTIDE SEQUENCE [LARGE SCALE GENOMIC DNA]</scope>
    <source>
        <strain evidence="10 12">ISET0901</strain>
    </source>
</reference>
<evidence type="ECO:0000313" key="11">
    <source>
        <dbReference type="EMBL" id="RLU59048.1"/>
    </source>
</evidence>
<feature type="transmembrane region" description="Helical" evidence="9">
    <location>
        <begin position="240"/>
        <end position="264"/>
    </location>
</feature>
<evidence type="ECO:0000256" key="2">
    <source>
        <dbReference type="ARBA" id="ARBA00022448"/>
    </source>
</evidence>
<keyword evidence="3" id="KW-1003">Cell membrane</keyword>
<evidence type="ECO:0000256" key="3">
    <source>
        <dbReference type="ARBA" id="ARBA00022475"/>
    </source>
</evidence>
<feature type="transmembrane region" description="Helical" evidence="9">
    <location>
        <begin position="143"/>
        <end position="167"/>
    </location>
</feature>
<keyword evidence="7 9" id="KW-1133">Transmembrane helix</keyword>
<keyword evidence="12" id="KW-1185">Reference proteome</keyword>
<keyword evidence="6 9" id="KW-0812">Transmembrane</keyword>
<comment type="subcellular location">
    <subcellularLocation>
        <location evidence="1">Cell membrane</location>
        <topology evidence="1">Multi-pass membrane protein</topology>
    </subcellularLocation>
</comment>
<dbReference type="KEGG" id="siq:DQ08_01025"/>
<dbReference type="InterPro" id="IPR004700">
    <property type="entry name" value="PTS_IIC_man"/>
</dbReference>
<dbReference type="STRING" id="1346.BMF34_01200"/>
<dbReference type="OrthoDB" id="1649937at2"/>
<dbReference type="Pfam" id="PF03609">
    <property type="entry name" value="EII-Sor"/>
    <property type="match status" value="1"/>
</dbReference>
<dbReference type="RefSeq" id="WP_003098966.1">
    <property type="nucleotide sequence ID" value="NZ_CP010783.1"/>
</dbReference>
<dbReference type="GeneID" id="35765694"/>
<feature type="transmembrane region" description="Helical" evidence="9">
    <location>
        <begin position="74"/>
        <end position="91"/>
    </location>
</feature>
<dbReference type="eggNOG" id="COG3715">
    <property type="taxonomic scope" value="Bacteria"/>
</dbReference>
<feature type="transmembrane region" description="Helical" evidence="9">
    <location>
        <begin position="209"/>
        <end position="228"/>
    </location>
</feature>
<reference evidence="11 13" key="2">
    <citation type="submission" date="2018-06" db="EMBL/GenBank/DDBJ databases">
        <title>Mutators as drivers of adaptation in pathogenic bacteria and a risk factor for host jumps and vaccine escape.</title>
        <authorList>
            <person name="Barnes A.C."/>
            <person name="Silayeva O."/>
        </authorList>
    </citation>
    <scope>NUCLEOTIDE SEQUENCE [LARGE SCALE GENOMIC DNA]</scope>
    <source>
        <strain evidence="11 13">QMA0445</strain>
    </source>
</reference>
<protein>
    <submittedName>
        <fullName evidence="11">PTS mannose/fructose/sorbose/N-acetylgalactosamine transporter subunit IIC</fullName>
    </submittedName>
    <submittedName>
        <fullName evidence="10">PTS system N-acetylgalactosamine-specific transporter subunit IIC</fullName>
    </submittedName>
</protein>
<dbReference type="InterPro" id="IPR050303">
    <property type="entry name" value="GatZ_KbaZ_carbometab"/>
</dbReference>
<keyword evidence="5" id="KW-0598">Phosphotransferase system</keyword>
<accession>A0A1J0MX19</accession>
<evidence type="ECO:0000256" key="7">
    <source>
        <dbReference type="ARBA" id="ARBA00022989"/>
    </source>
</evidence>
<evidence type="ECO:0000313" key="10">
    <source>
        <dbReference type="EMBL" id="AHY15093.1"/>
    </source>
</evidence>
<dbReference type="Proteomes" id="UP000269148">
    <property type="component" value="Unassembled WGS sequence"/>
</dbReference>
<feature type="transmembrane region" description="Helical" evidence="9">
    <location>
        <begin position="33"/>
        <end position="54"/>
    </location>
</feature>
<dbReference type="AlphaFoldDB" id="A0A1J0MX19"/>
<evidence type="ECO:0000313" key="12">
    <source>
        <dbReference type="Proteomes" id="UP000025245"/>
    </source>
</evidence>
<feature type="transmembrane region" description="Helical" evidence="9">
    <location>
        <begin position="173"/>
        <end position="197"/>
    </location>
</feature>
<dbReference type="PROSITE" id="PS51106">
    <property type="entry name" value="PTS_EIIC_TYPE_4"/>
    <property type="match status" value="1"/>
</dbReference>
<gene>
    <name evidence="11" type="ORF">DIY07_00945</name>
    <name evidence="10" type="ORF">DQ08_01025</name>
</gene>
<dbReference type="GO" id="GO:0009401">
    <property type="term" value="P:phosphoenolpyruvate-dependent sugar phosphotransferase system"/>
    <property type="evidence" value="ECO:0007669"/>
    <property type="project" value="UniProtKB-KW"/>
</dbReference>
<evidence type="ECO:0000313" key="13">
    <source>
        <dbReference type="Proteomes" id="UP000269148"/>
    </source>
</evidence>
<dbReference type="GO" id="GO:0005886">
    <property type="term" value="C:plasma membrane"/>
    <property type="evidence" value="ECO:0007669"/>
    <property type="project" value="UniProtKB-SubCell"/>
</dbReference>
<keyword evidence="8 9" id="KW-0472">Membrane</keyword>
<dbReference type="KEGG" id="sio:DW64_01020"/>
<evidence type="ECO:0000256" key="4">
    <source>
        <dbReference type="ARBA" id="ARBA00022597"/>
    </source>
</evidence>
<dbReference type="PANTHER" id="PTHR32502:SF8">
    <property type="entry name" value="N-ACETYLGALACTOSAMINE PERMEASE IIC COMPONENT 1"/>
    <property type="match status" value="1"/>
</dbReference>
<organism evidence="11 13">
    <name type="scientific">Streptococcus iniae</name>
    <name type="common">Streptococcus shiloi</name>
    <dbReference type="NCBI Taxonomy" id="1346"/>
    <lineage>
        <taxon>Bacteria</taxon>
        <taxon>Bacillati</taxon>
        <taxon>Bacillota</taxon>
        <taxon>Bacilli</taxon>
        <taxon>Lactobacillales</taxon>
        <taxon>Streptococcaceae</taxon>
        <taxon>Streptococcus</taxon>
    </lineage>
</organism>
<evidence type="ECO:0000256" key="1">
    <source>
        <dbReference type="ARBA" id="ARBA00004651"/>
    </source>
</evidence>
<evidence type="ECO:0000256" key="8">
    <source>
        <dbReference type="ARBA" id="ARBA00023136"/>
    </source>
</evidence>
<dbReference type="PANTHER" id="PTHR32502">
    <property type="entry name" value="N-ACETYLGALACTOSAMINE PERMEASE II COMPONENT-RELATED"/>
    <property type="match status" value="1"/>
</dbReference>
<keyword evidence="4" id="KW-0762">Sugar transport</keyword>
<dbReference type="EMBL" id="QLQD01000013">
    <property type="protein sequence ID" value="RLU59048.1"/>
    <property type="molecule type" value="Genomic_DNA"/>
</dbReference>
<evidence type="ECO:0000256" key="6">
    <source>
        <dbReference type="ARBA" id="ARBA00022692"/>
    </source>
</evidence>
<feature type="transmembrane region" description="Helical" evidence="9">
    <location>
        <begin position="6"/>
        <end position="26"/>
    </location>
</feature>
<dbReference type="KEGG" id="siz:SI82_01275"/>
<sequence length="288" mass="29655">MDISIVQAVLIGLWTAFCFSGMLLGLYTNRCIVLSLGVGVILGDIQTALAVGAISELAYMGFGVGAGGTVPPNPIGPGIFGTLMAITTVAAKDKITPEAALALSTPIAVGIQFLQTATYTAFAGSPEAAKKALQKGNMKAFKIAANGTIWAFAGLGFLLGLVGALSMETLTSLFAMIPPVLLNGLTLAGKMLPAIGFAMILSVMAKKELIPYIILGYVLAVYFGLPLLTPTSNADGLLTAVSAGSVAGVPTIGVALIATIFALIDVFRRPTVKSVETKTEGDDRDDWI</sequence>
<evidence type="ECO:0000256" key="9">
    <source>
        <dbReference type="SAM" id="Phobius"/>
    </source>
</evidence>
<dbReference type="SMR" id="A0A1J0MX19"/>
<dbReference type="Proteomes" id="UP000025245">
    <property type="component" value="Chromosome"/>
</dbReference>
<proteinExistence type="predicted"/>